<feature type="transmembrane region" description="Helical" evidence="7">
    <location>
        <begin position="297"/>
        <end position="313"/>
    </location>
</feature>
<dbReference type="EMBL" id="JAPQKT010000002">
    <property type="protein sequence ID" value="KAJ5240507.1"/>
    <property type="molecule type" value="Genomic_DNA"/>
</dbReference>
<feature type="transmembrane region" description="Helical" evidence="7">
    <location>
        <begin position="104"/>
        <end position="122"/>
    </location>
</feature>
<dbReference type="GO" id="GO:0022857">
    <property type="term" value="F:transmembrane transporter activity"/>
    <property type="evidence" value="ECO:0007669"/>
    <property type="project" value="InterPro"/>
</dbReference>
<feature type="non-terminal residue" evidence="9">
    <location>
        <position position="607"/>
    </location>
</feature>
<feature type="transmembrane region" description="Helical" evidence="7">
    <location>
        <begin position="222"/>
        <end position="242"/>
    </location>
</feature>
<comment type="similarity">
    <text evidence="2">Belongs to the major facilitator superfamily. TCR/Tet family.</text>
</comment>
<feature type="region of interest" description="Disordered" evidence="6">
    <location>
        <begin position="26"/>
        <end position="58"/>
    </location>
</feature>
<name>A0A9W9PCR8_PENCI</name>
<dbReference type="Gene3D" id="1.20.1250.20">
    <property type="entry name" value="MFS general substrate transporter like domains"/>
    <property type="match status" value="1"/>
</dbReference>
<feature type="transmembrane region" description="Helical" evidence="7">
    <location>
        <begin position="134"/>
        <end position="153"/>
    </location>
</feature>
<evidence type="ECO:0000313" key="9">
    <source>
        <dbReference type="EMBL" id="KAJ5240507.1"/>
    </source>
</evidence>
<feature type="transmembrane region" description="Helical" evidence="7">
    <location>
        <begin position="426"/>
        <end position="447"/>
    </location>
</feature>
<evidence type="ECO:0000256" key="4">
    <source>
        <dbReference type="ARBA" id="ARBA00022989"/>
    </source>
</evidence>
<feature type="transmembrane region" description="Helical" evidence="7">
    <location>
        <begin position="567"/>
        <end position="589"/>
    </location>
</feature>
<comment type="caution">
    <text evidence="9">The sequence shown here is derived from an EMBL/GenBank/DDBJ whole genome shotgun (WGS) entry which is preliminary data.</text>
</comment>
<dbReference type="InterPro" id="IPR020846">
    <property type="entry name" value="MFS_dom"/>
</dbReference>
<evidence type="ECO:0000313" key="10">
    <source>
        <dbReference type="Proteomes" id="UP001147733"/>
    </source>
</evidence>
<dbReference type="FunFam" id="1.20.1720.10:FF:000012">
    <property type="entry name" value="MFS toxin efflux pump (AflT)"/>
    <property type="match status" value="1"/>
</dbReference>
<dbReference type="Pfam" id="PF07690">
    <property type="entry name" value="MFS_1"/>
    <property type="match status" value="1"/>
</dbReference>
<dbReference type="CDD" id="cd17502">
    <property type="entry name" value="MFS_Azr1_MDR_like"/>
    <property type="match status" value="1"/>
</dbReference>
<reference evidence="9" key="2">
    <citation type="journal article" date="2023" name="IMA Fungus">
        <title>Comparative genomic study of the Penicillium genus elucidates a diverse pangenome and 15 lateral gene transfer events.</title>
        <authorList>
            <person name="Petersen C."/>
            <person name="Sorensen T."/>
            <person name="Nielsen M.R."/>
            <person name="Sondergaard T.E."/>
            <person name="Sorensen J.L."/>
            <person name="Fitzpatrick D.A."/>
            <person name="Frisvad J.C."/>
            <person name="Nielsen K.L."/>
        </authorList>
    </citation>
    <scope>NUCLEOTIDE SEQUENCE</scope>
    <source>
        <strain evidence="9">IBT 23319</strain>
    </source>
</reference>
<feature type="transmembrane region" description="Helical" evidence="7">
    <location>
        <begin position="333"/>
        <end position="354"/>
    </location>
</feature>
<evidence type="ECO:0000256" key="7">
    <source>
        <dbReference type="SAM" id="Phobius"/>
    </source>
</evidence>
<evidence type="ECO:0000259" key="8">
    <source>
        <dbReference type="PROSITE" id="PS50850"/>
    </source>
</evidence>
<keyword evidence="5 7" id="KW-0472">Membrane</keyword>
<reference evidence="9" key="1">
    <citation type="submission" date="2022-11" db="EMBL/GenBank/DDBJ databases">
        <authorList>
            <person name="Petersen C."/>
        </authorList>
    </citation>
    <scope>NUCLEOTIDE SEQUENCE</scope>
    <source>
        <strain evidence="9">IBT 23319</strain>
    </source>
</reference>
<dbReference type="PANTHER" id="PTHR23501:SF199">
    <property type="entry name" value="MFS EFFLUX TRANSPORTER INPD-RELATED"/>
    <property type="match status" value="1"/>
</dbReference>
<evidence type="ECO:0000256" key="2">
    <source>
        <dbReference type="ARBA" id="ARBA00007520"/>
    </source>
</evidence>
<feature type="transmembrane region" description="Helical" evidence="7">
    <location>
        <begin position="192"/>
        <end position="210"/>
    </location>
</feature>
<feature type="transmembrane region" description="Helical" evidence="7">
    <location>
        <begin position="454"/>
        <end position="472"/>
    </location>
</feature>
<keyword evidence="4 7" id="KW-1133">Transmembrane helix</keyword>
<organism evidence="9 10">
    <name type="scientific">Penicillium citrinum</name>
    <dbReference type="NCBI Taxonomy" id="5077"/>
    <lineage>
        <taxon>Eukaryota</taxon>
        <taxon>Fungi</taxon>
        <taxon>Dikarya</taxon>
        <taxon>Ascomycota</taxon>
        <taxon>Pezizomycotina</taxon>
        <taxon>Eurotiomycetes</taxon>
        <taxon>Eurotiomycetidae</taxon>
        <taxon>Eurotiales</taxon>
        <taxon>Aspergillaceae</taxon>
        <taxon>Penicillium</taxon>
    </lineage>
</organism>
<gene>
    <name evidence="9" type="ORF">N7469_002098</name>
</gene>
<dbReference type="SUPFAM" id="SSF103473">
    <property type="entry name" value="MFS general substrate transporter"/>
    <property type="match status" value="1"/>
</dbReference>
<sequence>YIFSPLFTHLKNHRCDMVRGHDDAFEGPGVKRSQEDSQQLTSDKNVERMRETSGPGTPKYPSDIKLTFIFVALCLTVFLVALDQTIIATAIPTITSQFHSVEDIGWYGSAFLLTTCSFQLLFGKLYTLLSLKWTFIGAVLIFEAGSAICGASPNSVALIIGRAIAGIGGAGIFSGALIIIAKSVPLAKRPAFTGIIGAVWGIASVVGPLLGGAFTTHVSWRWCFYINLPIGAIAIPFILFCLPSQRPEKQLYQESWSVVLGQFDPVGTIFFVAGIICLLIALQWGGSQEPWSDGREIALLAVFGVLIIAWAVAQWRGGENATVPLRILRQRTVAFSIFYIFLASASFVLLIYYLPIWFQAIKDDSADQSGIHNLPTVLSVGRYTPSPTPLTQLWWNAASTGRLERLTRNIVVFAIASGLSVTVVGYYTPFMIVGSMVMAIGAGLLLLFRVDIPLSMWLGFQIVFGAGAGIGLELPNIAVQTVLPEEDVSIGTSLVVFARSLGGAIFVSVGQNIFSNHIVSGMLARVPELDPSIVLESGATDLQQTVRQATSGQANVVACVLEIYNDAIVQTFVVALVLACVSIIGALGVEWRTVKSSPEGMESEQVD</sequence>
<comment type="subcellular location">
    <subcellularLocation>
        <location evidence="1">Membrane</location>
        <topology evidence="1">Multi-pass membrane protein</topology>
    </subcellularLocation>
</comment>
<protein>
    <recommendedName>
        <fullName evidence="8">Major facilitator superfamily (MFS) profile domain-containing protein</fullName>
    </recommendedName>
</protein>
<evidence type="ECO:0000256" key="1">
    <source>
        <dbReference type="ARBA" id="ARBA00004141"/>
    </source>
</evidence>
<feature type="transmembrane region" description="Helical" evidence="7">
    <location>
        <begin position="68"/>
        <end position="92"/>
    </location>
</feature>
<evidence type="ECO:0000256" key="3">
    <source>
        <dbReference type="ARBA" id="ARBA00022692"/>
    </source>
</evidence>
<dbReference type="RefSeq" id="XP_056503512.1">
    <property type="nucleotide sequence ID" value="XM_056641018.1"/>
</dbReference>
<accession>A0A9W9PCR8</accession>
<keyword evidence="3 7" id="KW-0812">Transmembrane</keyword>
<keyword evidence="10" id="KW-1185">Reference proteome</keyword>
<evidence type="ECO:0000256" key="6">
    <source>
        <dbReference type="SAM" id="MobiDB-lite"/>
    </source>
</evidence>
<dbReference type="PRINTS" id="PR01036">
    <property type="entry name" value="TCRTETB"/>
</dbReference>
<dbReference type="PROSITE" id="PS50850">
    <property type="entry name" value="MFS"/>
    <property type="match status" value="1"/>
</dbReference>
<dbReference type="AlphaFoldDB" id="A0A9W9PCR8"/>
<dbReference type="PANTHER" id="PTHR23501">
    <property type="entry name" value="MAJOR FACILITATOR SUPERFAMILY"/>
    <property type="match status" value="1"/>
</dbReference>
<dbReference type="GO" id="GO:0005886">
    <property type="term" value="C:plasma membrane"/>
    <property type="evidence" value="ECO:0007669"/>
    <property type="project" value="TreeGrafter"/>
</dbReference>
<feature type="transmembrane region" description="Helical" evidence="7">
    <location>
        <begin position="263"/>
        <end position="285"/>
    </location>
</feature>
<dbReference type="InterPro" id="IPR011701">
    <property type="entry name" value="MFS"/>
</dbReference>
<feature type="domain" description="Major facilitator superfamily (MFS) profile" evidence="8">
    <location>
        <begin position="69"/>
        <end position="594"/>
    </location>
</feature>
<proteinExistence type="inferred from homology"/>
<dbReference type="GeneID" id="81380185"/>
<feature type="transmembrane region" description="Helical" evidence="7">
    <location>
        <begin position="159"/>
        <end position="180"/>
    </location>
</feature>
<dbReference type="Proteomes" id="UP001147733">
    <property type="component" value="Unassembled WGS sequence"/>
</dbReference>
<dbReference type="OrthoDB" id="10021397at2759"/>
<dbReference type="InterPro" id="IPR036259">
    <property type="entry name" value="MFS_trans_sf"/>
</dbReference>
<evidence type="ECO:0000256" key="5">
    <source>
        <dbReference type="ARBA" id="ARBA00023136"/>
    </source>
</evidence>